<protein>
    <submittedName>
        <fullName evidence="1">Uncharacterized protein</fullName>
    </submittedName>
</protein>
<evidence type="ECO:0000313" key="1">
    <source>
        <dbReference type="Ensembl" id="ENSCJPP00005025454.1"/>
    </source>
</evidence>
<reference evidence="1" key="1">
    <citation type="submission" date="2015-11" db="EMBL/GenBank/DDBJ databases">
        <authorList>
            <consortium name="International Coturnix japonica Genome Analysis Consortium"/>
            <person name="Warren W."/>
            <person name="Burt D.W."/>
            <person name="Antin P.B."/>
            <person name="Lanford R."/>
            <person name="Gros J."/>
            <person name="Wilson R.K."/>
        </authorList>
    </citation>
    <scope>NUCLEOTIDE SEQUENCE [LARGE SCALE GENOMIC DNA]</scope>
</reference>
<dbReference type="Proteomes" id="UP000694412">
    <property type="component" value="Chromosome 6"/>
</dbReference>
<evidence type="ECO:0000313" key="2">
    <source>
        <dbReference type="Proteomes" id="UP000694412"/>
    </source>
</evidence>
<keyword evidence="2" id="KW-1185">Reference proteome</keyword>
<name>A0A8C2YGS9_COTJA</name>
<organism evidence="1 2">
    <name type="scientific">Coturnix japonica</name>
    <name type="common">Japanese quail</name>
    <name type="synonym">Coturnix coturnix japonica</name>
    <dbReference type="NCBI Taxonomy" id="93934"/>
    <lineage>
        <taxon>Eukaryota</taxon>
        <taxon>Metazoa</taxon>
        <taxon>Chordata</taxon>
        <taxon>Craniata</taxon>
        <taxon>Vertebrata</taxon>
        <taxon>Euteleostomi</taxon>
        <taxon>Archelosauria</taxon>
        <taxon>Archosauria</taxon>
        <taxon>Dinosauria</taxon>
        <taxon>Saurischia</taxon>
        <taxon>Theropoda</taxon>
        <taxon>Coelurosauria</taxon>
        <taxon>Aves</taxon>
        <taxon>Neognathae</taxon>
        <taxon>Galloanserae</taxon>
        <taxon>Galliformes</taxon>
        <taxon>Phasianidae</taxon>
        <taxon>Perdicinae</taxon>
        <taxon>Coturnix</taxon>
    </lineage>
</organism>
<reference evidence="1" key="3">
    <citation type="submission" date="2025-09" db="UniProtKB">
        <authorList>
            <consortium name="Ensembl"/>
        </authorList>
    </citation>
    <scope>IDENTIFICATION</scope>
</reference>
<dbReference type="AlphaFoldDB" id="A0A8C2YGS9"/>
<sequence>MHSSVHPCPGRSTTFCSCLKRSPHQSSALADSSQTPFVQLSSPLSCCRCFQRGWAIWATARTPFKFILHKQDLQSSIQQNMPLQPLSPQDEANKTSTKALCAIKEGKKVVHLYQKIPGSQGKVTPRRELQEKILPQQQSALKWGLREMQLGSTHSSHTAELPSPVLLALTRSFPPVLNQWFRLGLNSSHTETYP</sequence>
<dbReference type="Ensembl" id="ENSCJPT00005034608.1">
    <property type="protein sequence ID" value="ENSCJPP00005025454.1"/>
    <property type="gene ID" value="ENSCJPG00005019967.1"/>
</dbReference>
<accession>A0A8C2YGS9</accession>
<proteinExistence type="predicted"/>
<reference evidence="1" key="2">
    <citation type="submission" date="2025-08" db="UniProtKB">
        <authorList>
            <consortium name="Ensembl"/>
        </authorList>
    </citation>
    <scope>IDENTIFICATION</scope>
</reference>